<feature type="domain" description="Polysaccharide chain length determinant N-terminal" evidence="8">
    <location>
        <begin position="2"/>
        <end position="89"/>
    </location>
</feature>
<evidence type="ECO:0000256" key="1">
    <source>
        <dbReference type="ARBA" id="ARBA00004651"/>
    </source>
</evidence>
<dbReference type="InterPro" id="IPR017468">
    <property type="entry name" value="Chain_len_reg_EpsF"/>
</dbReference>
<keyword evidence="4 7" id="KW-1133">Transmembrane helix</keyword>
<feature type="domain" description="Tyrosine-protein kinase G-rich" evidence="9">
    <location>
        <begin position="354"/>
        <end position="429"/>
    </location>
</feature>
<protein>
    <submittedName>
        <fullName evidence="10">Chain length determinant protein EpsF</fullName>
    </submittedName>
</protein>
<dbReference type="InterPro" id="IPR003856">
    <property type="entry name" value="LPS_length_determ_N"/>
</dbReference>
<feature type="coiled-coil region" evidence="6">
    <location>
        <begin position="344"/>
        <end position="378"/>
    </location>
</feature>
<keyword evidence="11" id="KW-1185">Reference proteome</keyword>
<evidence type="ECO:0000313" key="10">
    <source>
        <dbReference type="EMBL" id="AEG00278.1"/>
    </source>
</evidence>
<reference evidence="10 11" key="1">
    <citation type="journal article" date="2011" name="J. Bacteriol.">
        <title>Complete Genome Sequence of the Aerobic Marine Methanotroph Methylomonas methanica MC09.</title>
        <authorList>
            <person name="Boden R."/>
            <person name="Cunliffe M."/>
            <person name="Scanlan J."/>
            <person name="Moussard H."/>
            <person name="Kits K.D."/>
            <person name="Klotz M.G."/>
            <person name="Jetten M.S."/>
            <person name="Vuilleumier S."/>
            <person name="Han J."/>
            <person name="Peters L."/>
            <person name="Mikhailova N."/>
            <person name="Teshima H."/>
            <person name="Tapia R."/>
            <person name="Kyrpides N."/>
            <person name="Ivanova N."/>
            <person name="Pagani I."/>
            <person name="Cheng J.F."/>
            <person name="Goodwin L."/>
            <person name="Han C."/>
            <person name="Hauser L."/>
            <person name="Land M.L."/>
            <person name="Lapidus A."/>
            <person name="Lucas S."/>
            <person name="Pitluck S."/>
            <person name="Woyke T."/>
            <person name="Stein L."/>
            <person name="Murrell J.C."/>
        </authorList>
    </citation>
    <scope>NUCLEOTIDE SEQUENCE [LARGE SCALE GENOMIC DNA]</scope>
    <source>
        <strain evidence="10 11">MC09</strain>
    </source>
</reference>
<dbReference type="GO" id="GO:0004713">
    <property type="term" value="F:protein tyrosine kinase activity"/>
    <property type="evidence" value="ECO:0007669"/>
    <property type="project" value="TreeGrafter"/>
</dbReference>
<proteinExistence type="predicted"/>
<evidence type="ECO:0000256" key="4">
    <source>
        <dbReference type="ARBA" id="ARBA00022989"/>
    </source>
</evidence>
<dbReference type="STRING" id="857087.Metme_1862"/>
<reference evidence="11" key="3">
    <citation type="submission" date="2011-05" db="EMBL/GenBank/DDBJ databases">
        <title>Complete sequence of Methylomonas methanica MC09.</title>
        <authorList>
            <consortium name="US DOE Joint Genome Institute"/>
            <person name="Lucas S."/>
            <person name="Han J."/>
            <person name="Lapidus A."/>
            <person name="Cheng J.-F."/>
            <person name="Goodwin L."/>
            <person name="Pitluck S."/>
            <person name="Peters L."/>
            <person name="Mikhailova N."/>
            <person name="Teshima H."/>
            <person name="Han C."/>
            <person name="Tapia R."/>
            <person name="Land M."/>
            <person name="Hauser L."/>
            <person name="Kyrpides N."/>
            <person name="Ivanova N."/>
            <person name="Pagani I."/>
            <person name="Stein L."/>
            <person name="Woyke T."/>
        </authorList>
    </citation>
    <scope>NUCLEOTIDE SEQUENCE [LARGE SCALE GENOMIC DNA]</scope>
    <source>
        <strain evidence="11">MC09</strain>
    </source>
</reference>
<dbReference type="InterPro" id="IPR032807">
    <property type="entry name" value="GNVR"/>
</dbReference>
<dbReference type="RefSeq" id="WP_013818529.1">
    <property type="nucleotide sequence ID" value="NC_015572.1"/>
</dbReference>
<dbReference type="Proteomes" id="UP000008888">
    <property type="component" value="Chromosome"/>
</dbReference>
<evidence type="ECO:0000256" key="5">
    <source>
        <dbReference type="ARBA" id="ARBA00023136"/>
    </source>
</evidence>
<keyword evidence="6" id="KW-0175">Coiled coil</keyword>
<reference key="2">
    <citation type="submission" date="2011-05" db="EMBL/GenBank/DDBJ databases">
        <title>Complete genome sequence of the aerobic marine methanotroph Methylomonas methanica MC09.</title>
        <authorList>
            <person name="Boden R."/>
            <person name="Cunliffe M."/>
            <person name="Scanlan J."/>
            <person name="Moussard H."/>
            <person name="Kits K.D."/>
            <person name="Klotz M."/>
            <person name="Jetten M."/>
            <person name="Vuilleumier S."/>
            <person name="Han J."/>
            <person name="Peters L."/>
            <person name="Mikhailova N."/>
            <person name="Teshima H."/>
            <person name="Tapia R."/>
            <person name="Kyrpides N."/>
            <person name="Ivanova N."/>
            <person name="Pagani I."/>
            <person name="Cheng J.-F."/>
            <person name="Goodwin L."/>
            <person name="Han C."/>
            <person name="Hauser L."/>
            <person name="Land M."/>
            <person name="Lapidus A."/>
            <person name="Lucas S."/>
            <person name="Pitluck S."/>
            <person name="Woyke T."/>
            <person name="Stein L.Y."/>
            <person name="Murrell C."/>
        </authorList>
    </citation>
    <scope>NUCLEOTIDE SEQUENCE</scope>
    <source>
        <strain>MC09</strain>
    </source>
</reference>
<dbReference type="OrthoDB" id="9775724at2"/>
<dbReference type="GO" id="GO:0005886">
    <property type="term" value="C:plasma membrane"/>
    <property type="evidence" value="ECO:0007669"/>
    <property type="project" value="UniProtKB-SubCell"/>
</dbReference>
<keyword evidence="5 7" id="KW-0472">Membrane</keyword>
<dbReference type="Pfam" id="PF02706">
    <property type="entry name" value="Wzz"/>
    <property type="match status" value="1"/>
</dbReference>
<dbReference type="EMBL" id="CP002738">
    <property type="protein sequence ID" value="AEG00278.1"/>
    <property type="molecule type" value="Genomic_DNA"/>
</dbReference>
<dbReference type="KEGG" id="mmt:Metme_1862"/>
<sequence length="481" mass="53437">MNIKQIYAILMFRRRTVFIMLTVFFALSLAVSLLITKKYFSVATIMVNQRSVDPITGLSLPIQTMPGYMATQLDIIGSHNVARKVVKSLKLDEQDDKRAAFVKSDSKSNIVDWLADGLLKDLDIKPSRESSLIQIGFFAKDPEMAARIANAFVESYIHTSIEMRAQPAKSSADWFDAQMVSLRERMEQAQSALSNYQQQNSVVVDLVSGNEKMDIENGRLSELSKQLLESQAQTNELQARNDLIQAVRKGGNSSESLNEVLNSALIQSLKSDLAHKQASFAELSNSIDKNHPRYKQAEAEIRSLRQQIQQQTRMVLDSLASGLATSKQRDKILSQALAMQKSKVLELKQQYDEIAVLKRDVENQQKAYDAAMQRLVQNRLESEVNHTNISVLNTAIAADKPAKPKLLLNLAIGVFLGGLFGICTALCQEWLDRRVRFASDITDAIGLPVLGFVAAETNQGRASKFPANFMRPSSAAPNSVG</sequence>
<evidence type="ECO:0000259" key="9">
    <source>
        <dbReference type="Pfam" id="PF13807"/>
    </source>
</evidence>
<evidence type="ECO:0000259" key="8">
    <source>
        <dbReference type="Pfam" id="PF02706"/>
    </source>
</evidence>
<dbReference type="PANTHER" id="PTHR32309">
    <property type="entry name" value="TYROSINE-PROTEIN KINASE"/>
    <property type="match status" value="1"/>
</dbReference>
<evidence type="ECO:0000256" key="2">
    <source>
        <dbReference type="ARBA" id="ARBA00022475"/>
    </source>
</evidence>
<dbReference type="HOGENOM" id="CLU_009912_5_3_6"/>
<evidence type="ECO:0000256" key="7">
    <source>
        <dbReference type="SAM" id="Phobius"/>
    </source>
</evidence>
<dbReference type="AlphaFoldDB" id="G0A3H9"/>
<comment type="subcellular location">
    <subcellularLocation>
        <location evidence="1">Cell membrane</location>
        <topology evidence="1">Multi-pass membrane protein</topology>
    </subcellularLocation>
</comment>
<dbReference type="InterPro" id="IPR050445">
    <property type="entry name" value="Bact_polysacc_biosynth/exp"/>
</dbReference>
<organism evidence="10 11">
    <name type="scientific">Methylomonas methanica (strain DSM 25384 / MC09)</name>
    <dbReference type="NCBI Taxonomy" id="857087"/>
    <lineage>
        <taxon>Bacteria</taxon>
        <taxon>Pseudomonadati</taxon>
        <taxon>Pseudomonadota</taxon>
        <taxon>Gammaproteobacteria</taxon>
        <taxon>Methylococcales</taxon>
        <taxon>Methylococcaceae</taxon>
        <taxon>Methylomonas</taxon>
    </lineage>
</organism>
<keyword evidence="3 7" id="KW-0812">Transmembrane</keyword>
<feature type="transmembrane region" description="Helical" evidence="7">
    <location>
        <begin position="406"/>
        <end position="427"/>
    </location>
</feature>
<dbReference type="eggNOG" id="COG3206">
    <property type="taxonomic scope" value="Bacteria"/>
</dbReference>
<name>G0A3H9_METMM</name>
<evidence type="ECO:0000256" key="6">
    <source>
        <dbReference type="SAM" id="Coils"/>
    </source>
</evidence>
<dbReference type="Pfam" id="PF13807">
    <property type="entry name" value="GNVR"/>
    <property type="match status" value="1"/>
</dbReference>
<gene>
    <name evidence="10" type="ordered locus">Metme_1862</name>
</gene>
<dbReference type="NCBIfam" id="TIGR03017">
    <property type="entry name" value="EpsF"/>
    <property type="match status" value="1"/>
</dbReference>
<evidence type="ECO:0000256" key="3">
    <source>
        <dbReference type="ARBA" id="ARBA00022692"/>
    </source>
</evidence>
<feature type="coiled-coil region" evidence="6">
    <location>
        <begin position="179"/>
        <end position="240"/>
    </location>
</feature>
<keyword evidence="2" id="KW-1003">Cell membrane</keyword>
<evidence type="ECO:0000313" key="11">
    <source>
        <dbReference type="Proteomes" id="UP000008888"/>
    </source>
</evidence>
<dbReference type="PANTHER" id="PTHR32309:SF13">
    <property type="entry name" value="FERRIC ENTEROBACTIN TRANSPORT PROTEIN FEPE"/>
    <property type="match status" value="1"/>
</dbReference>
<accession>G0A3H9</accession>